<accession>A0A8H3KUP8</accession>
<dbReference type="Proteomes" id="UP000615446">
    <property type="component" value="Unassembled WGS sequence"/>
</dbReference>
<organism evidence="1 2">
    <name type="scientific">Rhizophagus clarus</name>
    <dbReference type="NCBI Taxonomy" id="94130"/>
    <lineage>
        <taxon>Eukaryota</taxon>
        <taxon>Fungi</taxon>
        <taxon>Fungi incertae sedis</taxon>
        <taxon>Mucoromycota</taxon>
        <taxon>Glomeromycotina</taxon>
        <taxon>Glomeromycetes</taxon>
        <taxon>Glomerales</taxon>
        <taxon>Glomeraceae</taxon>
        <taxon>Rhizophagus</taxon>
    </lineage>
</organism>
<reference evidence="1" key="1">
    <citation type="submission" date="2019-10" db="EMBL/GenBank/DDBJ databases">
        <title>Conservation and host-specific expression of non-tandemly repeated heterogenous ribosome RNA gene in arbuscular mycorrhizal fungi.</title>
        <authorList>
            <person name="Maeda T."/>
            <person name="Kobayashi Y."/>
            <person name="Nakagawa T."/>
            <person name="Ezawa T."/>
            <person name="Yamaguchi K."/>
            <person name="Bino T."/>
            <person name="Nishimoto Y."/>
            <person name="Shigenobu S."/>
            <person name="Kawaguchi M."/>
        </authorList>
    </citation>
    <scope>NUCLEOTIDE SEQUENCE</scope>
    <source>
        <strain evidence="1">HR1</strain>
    </source>
</reference>
<gene>
    <name evidence="1" type="ORF">RCL2_000204700</name>
</gene>
<dbReference type="AlphaFoldDB" id="A0A8H3KUP8"/>
<comment type="caution">
    <text evidence="1">The sequence shown here is derived from an EMBL/GenBank/DDBJ whole genome shotgun (WGS) entry which is preliminary data.</text>
</comment>
<protein>
    <submittedName>
        <fullName evidence="1">Uncharacterized protein</fullName>
    </submittedName>
</protein>
<evidence type="ECO:0000313" key="1">
    <source>
        <dbReference type="EMBL" id="GES74576.1"/>
    </source>
</evidence>
<sequence>MEVIPIPSRLSVKDCVAKCARYDIGKVKDYQFLRFWILDLDSDLVSVSSSLDSDLVSVPSVLILDLVSVLCFCVFLDVKFQQLFLDIGLVLDSVLMKASDDLFLGIHKFCGSLDFLDMHSVKFDYWDRYFSSYDSDFLFFLNSVQHFNSCDRFDTSFFLGFGSCDLGFLIF</sequence>
<name>A0A8H3KUP8_9GLOM</name>
<evidence type="ECO:0000313" key="2">
    <source>
        <dbReference type="Proteomes" id="UP000615446"/>
    </source>
</evidence>
<dbReference type="EMBL" id="BLAL01000012">
    <property type="protein sequence ID" value="GES74576.1"/>
    <property type="molecule type" value="Genomic_DNA"/>
</dbReference>
<proteinExistence type="predicted"/>